<dbReference type="Proteomes" id="UP000265703">
    <property type="component" value="Unassembled WGS sequence"/>
</dbReference>
<dbReference type="STRING" id="658196.A0A397TP79"/>
<name>A0A397TP79_9GLOM</name>
<dbReference type="AlphaFoldDB" id="A0A397TP79"/>
<accession>A0A397TP79</accession>
<keyword evidence="2" id="KW-0489">Methyltransferase</keyword>
<evidence type="ECO:0000313" key="2">
    <source>
        <dbReference type="EMBL" id="RIA96674.1"/>
    </source>
</evidence>
<evidence type="ECO:0000259" key="1">
    <source>
        <dbReference type="Pfam" id="PF13649"/>
    </source>
</evidence>
<dbReference type="InterPro" id="IPR041698">
    <property type="entry name" value="Methyltransf_25"/>
</dbReference>
<proteinExistence type="predicted"/>
<dbReference type="Gene3D" id="3.40.50.150">
    <property type="entry name" value="Vaccinia Virus protein VP39"/>
    <property type="match status" value="1"/>
</dbReference>
<gene>
    <name evidence="2" type="ORF">C1645_754367</name>
</gene>
<dbReference type="CDD" id="cd02440">
    <property type="entry name" value="AdoMet_MTases"/>
    <property type="match status" value="1"/>
</dbReference>
<dbReference type="EMBL" id="QKYT01000041">
    <property type="protein sequence ID" value="RIA96674.1"/>
    <property type="molecule type" value="Genomic_DNA"/>
</dbReference>
<dbReference type="GO" id="GO:0008168">
    <property type="term" value="F:methyltransferase activity"/>
    <property type="evidence" value="ECO:0007669"/>
    <property type="project" value="UniProtKB-KW"/>
</dbReference>
<dbReference type="PANTHER" id="PTHR43591:SF24">
    <property type="entry name" value="2-METHOXY-6-POLYPRENYL-1,4-BENZOQUINOL METHYLASE, MITOCHONDRIAL"/>
    <property type="match status" value="1"/>
</dbReference>
<dbReference type="OrthoDB" id="184880at2759"/>
<organism evidence="2 3">
    <name type="scientific">Glomus cerebriforme</name>
    <dbReference type="NCBI Taxonomy" id="658196"/>
    <lineage>
        <taxon>Eukaryota</taxon>
        <taxon>Fungi</taxon>
        <taxon>Fungi incertae sedis</taxon>
        <taxon>Mucoromycota</taxon>
        <taxon>Glomeromycotina</taxon>
        <taxon>Glomeromycetes</taxon>
        <taxon>Glomerales</taxon>
        <taxon>Glomeraceae</taxon>
        <taxon>Glomus</taxon>
    </lineage>
</organism>
<dbReference type="Pfam" id="PF13649">
    <property type="entry name" value="Methyltransf_25"/>
    <property type="match status" value="1"/>
</dbReference>
<dbReference type="InterPro" id="IPR029063">
    <property type="entry name" value="SAM-dependent_MTases_sf"/>
</dbReference>
<dbReference type="PANTHER" id="PTHR43591">
    <property type="entry name" value="METHYLTRANSFERASE"/>
    <property type="match status" value="1"/>
</dbReference>
<keyword evidence="2" id="KW-0808">Transferase</keyword>
<dbReference type="GO" id="GO:0032259">
    <property type="term" value="P:methylation"/>
    <property type="evidence" value="ECO:0007669"/>
    <property type="project" value="UniProtKB-KW"/>
</dbReference>
<comment type="caution">
    <text evidence="2">The sequence shown here is derived from an EMBL/GenBank/DDBJ whole genome shotgun (WGS) entry which is preliminary data.</text>
</comment>
<dbReference type="SUPFAM" id="SSF53335">
    <property type="entry name" value="S-adenosyl-L-methionine-dependent methyltransferases"/>
    <property type="match status" value="1"/>
</dbReference>
<feature type="domain" description="Methyltransferase" evidence="1">
    <location>
        <begin position="113"/>
        <end position="207"/>
    </location>
</feature>
<keyword evidence="3" id="KW-1185">Reference proteome</keyword>
<sequence length="339" mass="39512">MADDFSSQKPRKLSDSSSLLLEFSKVFRIRKISRVLINNKSFTFNNNNKDSIDKDFIKKLSYELKSINKYTFPSFNDDEFIRLNLEHYLFRFNWQSNFSSPMEKNLLLGGIKVLDIGCGKGIWILDMAKEYHPSNTFIGIDILSIFPNENSRLPNTGFIQCDLINGIPFPDSTFDFVFERFIVCSNFSNFQWNYLFSEMIRVLKPGGYLEIMEYNVNYYNPGPITLNRNAQVFKYLNSKGIDPETTINLIPQMMQSESSLSDFNRQDKVCPIGRWGGELGMMMLNSYETTQKDLNKQFQPGLTKEELEDLITSIINEFDEYKTQIGSFRCFARKKIFSF</sequence>
<protein>
    <submittedName>
        <fullName evidence="2">S-adenosyl-L-methionine-dependent methyltransferase</fullName>
    </submittedName>
</protein>
<evidence type="ECO:0000313" key="3">
    <source>
        <dbReference type="Proteomes" id="UP000265703"/>
    </source>
</evidence>
<reference evidence="2 3" key="1">
    <citation type="submission" date="2018-06" db="EMBL/GenBank/DDBJ databases">
        <title>Comparative genomics reveals the genomic features of Rhizophagus irregularis, R. cerebriforme, R. diaphanum and Gigaspora rosea, and their symbiotic lifestyle signature.</title>
        <authorList>
            <person name="Morin E."/>
            <person name="San Clemente H."/>
            <person name="Chen E.C.H."/>
            <person name="De La Providencia I."/>
            <person name="Hainaut M."/>
            <person name="Kuo A."/>
            <person name="Kohler A."/>
            <person name="Murat C."/>
            <person name="Tang N."/>
            <person name="Roy S."/>
            <person name="Loubradou J."/>
            <person name="Henrissat B."/>
            <person name="Grigoriev I.V."/>
            <person name="Corradi N."/>
            <person name="Roux C."/>
            <person name="Martin F.M."/>
        </authorList>
    </citation>
    <scope>NUCLEOTIDE SEQUENCE [LARGE SCALE GENOMIC DNA]</scope>
    <source>
        <strain evidence="2 3">DAOM 227022</strain>
    </source>
</reference>